<accession>A0A1D2AA81</accession>
<feature type="signal peptide" evidence="7">
    <location>
        <begin position="1"/>
        <end position="18"/>
    </location>
</feature>
<dbReference type="SUPFAM" id="SSF54171">
    <property type="entry name" value="DNA-binding domain"/>
    <property type="match status" value="2"/>
</dbReference>
<evidence type="ECO:0000256" key="1">
    <source>
        <dbReference type="ARBA" id="ARBA00004123"/>
    </source>
</evidence>
<dbReference type="InterPro" id="IPR001471">
    <property type="entry name" value="AP2/ERF_dom"/>
</dbReference>
<keyword evidence="7" id="KW-0732">Signal</keyword>
<name>A0A1D2AA81_AUXPR</name>
<feature type="compositionally biased region" description="Basic and acidic residues" evidence="6">
    <location>
        <begin position="370"/>
        <end position="381"/>
    </location>
</feature>
<evidence type="ECO:0000259" key="8">
    <source>
        <dbReference type="PROSITE" id="PS51032"/>
    </source>
</evidence>
<feature type="domain" description="AP2/ERF" evidence="8">
    <location>
        <begin position="276"/>
        <end position="338"/>
    </location>
</feature>
<feature type="compositionally biased region" description="Polar residues" evidence="6">
    <location>
        <begin position="139"/>
        <end position="151"/>
    </location>
</feature>
<dbReference type="PANTHER" id="PTHR32467:SF90">
    <property type="entry name" value="AP2-LIKE ETHYLENE-RESPONSIVE TRANSCRIPTION FACTOR AIL1"/>
    <property type="match status" value="1"/>
</dbReference>
<keyword evidence="5" id="KW-0539">Nucleus</keyword>
<feature type="region of interest" description="Disordered" evidence="6">
    <location>
        <begin position="79"/>
        <end position="191"/>
    </location>
</feature>
<organism evidence="9">
    <name type="scientific">Auxenochlorella protothecoides</name>
    <name type="common">Green microalga</name>
    <name type="synonym">Chlorella protothecoides</name>
    <dbReference type="NCBI Taxonomy" id="3075"/>
    <lineage>
        <taxon>Eukaryota</taxon>
        <taxon>Viridiplantae</taxon>
        <taxon>Chlorophyta</taxon>
        <taxon>core chlorophytes</taxon>
        <taxon>Trebouxiophyceae</taxon>
        <taxon>Chlorellales</taxon>
        <taxon>Chlorellaceae</taxon>
        <taxon>Auxenochlorella</taxon>
    </lineage>
</organism>
<dbReference type="Pfam" id="PF00847">
    <property type="entry name" value="AP2"/>
    <property type="match status" value="1"/>
</dbReference>
<dbReference type="CDD" id="cd00018">
    <property type="entry name" value="AP2"/>
    <property type="match status" value="1"/>
</dbReference>
<gene>
    <name evidence="9" type="ORF">g.14976</name>
</gene>
<protein>
    <recommendedName>
        <fullName evidence="8">AP2/ERF domain-containing protein</fullName>
    </recommendedName>
</protein>
<feature type="domain" description="AP2/ERF" evidence="8">
    <location>
        <begin position="190"/>
        <end position="246"/>
    </location>
</feature>
<evidence type="ECO:0000256" key="2">
    <source>
        <dbReference type="ARBA" id="ARBA00023015"/>
    </source>
</evidence>
<feature type="compositionally biased region" description="Low complexity" evidence="6">
    <location>
        <begin position="169"/>
        <end position="186"/>
    </location>
</feature>
<dbReference type="PROSITE" id="PS51032">
    <property type="entry name" value="AP2_ERF"/>
    <property type="match status" value="2"/>
</dbReference>
<reference evidence="9" key="1">
    <citation type="submission" date="2015-08" db="EMBL/GenBank/DDBJ databases">
        <authorList>
            <person name="Babu N.S."/>
            <person name="Beckwith C.J."/>
            <person name="Beseler K.G."/>
            <person name="Brison A."/>
            <person name="Carone J.V."/>
            <person name="Caskin T.P."/>
            <person name="Diamond M."/>
            <person name="Durham M.E."/>
            <person name="Foxe J.M."/>
            <person name="Go M."/>
            <person name="Henderson B.A."/>
            <person name="Jones I.B."/>
            <person name="McGettigan J.A."/>
            <person name="Micheletti S.J."/>
            <person name="Nasrallah M.E."/>
            <person name="Ortiz D."/>
            <person name="Piller C.R."/>
            <person name="Privatt S.R."/>
            <person name="Schneider S.L."/>
            <person name="Sharp S."/>
            <person name="Smith T.C."/>
            <person name="Stanton J.D."/>
            <person name="Ullery H.E."/>
            <person name="Wilson R.J."/>
            <person name="Serrano M.G."/>
            <person name="Buck G."/>
            <person name="Lee V."/>
            <person name="Wang Y."/>
            <person name="Carvalho R."/>
            <person name="Voegtly L."/>
            <person name="Shi R."/>
            <person name="Duckworth R."/>
            <person name="Johnson A."/>
            <person name="Loviza R."/>
            <person name="Walstead R."/>
            <person name="Shah Z."/>
            <person name="Kiflezghi M."/>
            <person name="Wade K."/>
            <person name="Ball S.L."/>
            <person name="Bradley K.W."/>
            <person name="Asai D.J."/>
            <person name="Bowman C.A."/>
            <person name="Russell D.A."/>
            <person name="Pope W.H."/>
            <person name="Jacobs-Sera D."/>
            <person name="Hendrix R.W."/>
            <person name="Hatfull G.F."/>
        </authorList>
    </citation>
    <scope>NUCLEOTIDE SEQUENCE</scope>
</reference>
<feature type="compositionally biased region" description="Polar residues" evidence="6">
    <location>
        <begin position="356"/>
        <end position="368"/>
    </location>
</feature>
<dbReference type="GO" id="GO:0003700">
    <property type="term" value="F:DNA-binding transcription factor activity"/>
    <property type="evidence" value="ECO:0007669"/>
    <property type="project" value="InterPro"/>
</dbReference>
<proteinExistence type="predicted"/>
<dbReference type="GO" id="GO:0005634">
    <property type="term" value="C:nucleus"/>
    <property type="evidence" value="ECO:0007669"/>
    <property type="project" value="UniProtKB-SubCell"/>
</dbReference>
<dbReference type="AlphaFoldDB" id="A0A1D2AA81"/>
<dbReference type="EMBL" id="GDKF01002503">
    <property type="protein sequence ID" value="JAT76119.1"/>
    <property type="molecule type" value="Transcribed_RNA"/>
</dbReference>
<feature type="chain" id="PRO_5008901443" description="AP2/ERF domain-containing protein" evidence="7">
    <location>
        <begin position="19"/>
        <end position="397"/>
    </location>
</feature>
<feature type="compositionally biased region" description="Pro residues" evidence="6">
    <location>
        <begin position="83"/>
        <end position="94"/>
    </location>
</feature>
<evidence type="ECO:0000256" key="6">
    <source>
        <dbReference type="SAM" id="MobiDB-lite"/>
    </source>
</evidence>
<keyword evidence="3" id="KW-0238">DNA-binding</keyword>
<keyword evidence="4" id="KW-0804">Transcription</keyword>
<evidence type="ECO:0000256" key="7">
    <source>
        <dbReference type="SAM" id="SignalP"/>
    </source>
</evidence>
<dbReference type="InterPro" id="IPR036955">
    <property type="entry name" value="AP2/ERF_dom_sf"/>
</dbReference>
<sequence>MRALLLLLHCHSSSLLFTRPCPRPSPPHQLIPSGPTWTLTHLALFHHVQEDLRVHVFDPVRSPRPRTLPAPPPPVPVLSLHLVPPPPRLPPLQRPFPGGRLEDGAALGSPKRGRGGESSESEPSPKRWPSSASGYFTDDSPSPRSTVSRAQAQGDPAPGTGARSRLATQPAAAPGQGEQAGAPPGGRTSAYRGVSRHRLTQRWEASLWLNGRQLYLGGFNGQEEAAAAYDLAALACKGLGAMTNHPPEEYTEQLAEIAGLTRDEVVAYVRRRSSAFSRGKSKYRGVSGHNGRWEARIGSFGGRKNVSFGIFESEDEAARQYDRALILEKGRSAKTNFPLQDYEREVAQHEAYLQSMPPSSVPTSQRSFKSGRDTSPEDRRRSAAINGDALRRSLRLS</sequence>
<evidence type="ECO:0000256" key="4">
    <source>
        <dbReference type="ARBA" id="ARBA00023163"/>
    </source>
</evidence>
<evidence type="ECO:0000256" key="3">
    <source>
        <dbReference type="ARBA" id="ARBA00023125"/>
    </source>
</evidence>
<dbReference type="PANTHER" id="PTHR32467">
    <property type="entry name" value="AP2-LIKE ETHYLENE-RESPONSIVE TRANSCRIPTION FACTOR"/>
    <property type="match status" value="1"/>
</dbReference>
<keyword evidence="2" id="KW-0805">Transcription regulation</keyword>
<dbReference type="GO" id="GO:0003677">
    <property type="term" value="F:DNA binding"/>
    <property type="evidence" value="ECO:0007669"/>
    <property type="project" value="UniProtKB-KW"/>
</dbReference>
<dbReference type="InterPro" id="IPR016177">
    <property type="entry name" value="DNA-bd_dom_sf"/>
</dbReference>
<evidence type="ECO:0000256" key="5">
    <source>
        <dbReference type="ARBA" id="ARBA00023242"/>
    </source>
</evidence>
<evidence type="ECO:0000313" key="9">
    <source>
        <dbReference type="EMBL" id="JAT76119.1"/>
    </source>
</evidence>
<comment type="subcellular location">
    <subcellularLocation>
        <location evidence="1">Nucleus</location>
    </subcellularLocation>
</comment>
<dbReference type="SMART" id="SM00380">
    <property type="entry name" value="AP2"/>
    <property type="match status" value="2"/>
</dbReference>
<dbReference type="Gene3D" id="3.30.730.10">
    <property type="entry name" value="AP2/ERF domain"/>
    <property type="match status" value="2"/>
</dbReference>
<feature type="region of interest" description="Disordered" evidence="6">
    <location>
        <begin position="352"/>
        <end position="397"/>
    </location>
</feature>